<dbReference type="OrthoDB" id="10044468at2759"/>
<gene>
    <name evidence="2" type="primary">SDC3</name>
</gene>
<dbReference type="ChiTaRS" id="SDC3">
    <property type="organism name" value="human"/>
</dbReference>
<keyword evidence="1" id="KW-0472">Membrane</keyword>
<feature type="transmembrane region" description="Helical" evidence="1">
    <location>
        <begin position="123"/>
        <end position="150"/>
    </location>
</feature>
<keyword evidence="1" id="KW-1133">Transmembrane helix</keyword>
<reference evidence="2" key="1">
    <citation type="journal article" date="2013" name="PLoS ONE">
        <title>Direct detection of alternative open reading frames translation products in human significantly expands the proteome.</title>
        <authorList>
            <person name="Vanderperre B."/>
            <person name="Lucier J.-F."/>
            <person name="Motard J."/>
            <person name="Tremblay G."/>
            <person name="Vanderperre S."/>
            <person name="Wisztorski M."/>
            <person name="Salzet M."/>
            <person name="Boisvert F.-M."/>
            <person name="Roucou X."/>
        </authorList>
    </citation>
    <scope>NUCLEOTIDE SEQUENCE</scope>
</reference>
<protein>
    <submittedName>
        <fullName evidence="2">Alternative protein SDC3</fullName>
    </submittedName>
</protein>
<evidence type="ECO:0000313" key="2">
    <source>
        <dbReference type="EMBL" id="CCQ43451.1"/>
    </source>
</evidence>
<keyword evidence="1" id="KW-0812">Transmembrane</keyword>
<proteinExistence type="predicted"/>
<dbReference type="EMBL" id="HF583954">
    <property type="protein sequence ID" value="CCQ43451.1"/>
    <property type="molecule type" value="Genomic_DNA"/>
</dbReference>
<accession>L8E9N4</accession>
<organism evidence="2">
    <name type="scientific">Homo sapiens</name>
    <name type="common">Human</name>
    <dbReference type="NCBI Taxonomy" id="9606"/>
    <lineage>
        <taxon>Eukaryota</taxon>
        <taxon>Metazoa</taxon>
        <taxon>Chordata</taxon>
        <taxon>Craniata</taxon>
        <taxon>Vertebrata</taxon>
        <taxon>Euteleostomi</taxon>
        <taxon>Mammalia</taxon>
        <taxon>Eutheria</taxon>
        <taxon>Euarchontoglires</taxon>
        <taxon>Primates</taxon>
        <taxon>Haplorrhini</taxon>
        <taxon>Catarrhini</taxon>
        <taxon>Hominidae</taxon>
        <taxon>Homo</taxon>
    </lineage>
</organism>
<evidence type="ECO:0000256" key="1">
    <source>
        <dbReference type="SAM" id="Phobius"/>
    </source>
</evidence>
<name>L8E9N4_HUMAN</name>
<sequence length="158" mass="18115">MAPASPRCLPGTTVTLASAWQMHVNIFRRQRGSREPPEDSVPPSCESFLLYRTCLGWVGVCHSLPQAFPAPSLPCNLFINHTCPEFMAKTLNKKNKRKRQWKKETKAPAPLRVLSCSSLVKELVLFLFFFFFFFFCLFVFLTLPVLCPFIRGNKIKLK</sequence>
<dbReference type="AlphaFoldDB" id="L8E9N4"/>